<evidence type="ECO:0000313" key="1">
    <source>
        <dbReference type="EMBL" id="KKS45827.1"/>
    </source>
</evidence>
<gene>
    <name evidence="1" type="ORF">UV11_C0039G0006</name>
</gene>
<sequence length="584" mass="61452">MFHDSSFMVRKHGQAAMTAVLILLFVSLAAVFGASALALREAKAARNNESSRFAYFAAEAGVEDGVYRLLRNKNLSPAYSVTLNGATADTIVTNISSAKKEIKTVGDFSNTIRAVRTEVITGTVGVNFFYGVQVGDGGLEMGNNSQVNGSVYSNGSITGSGLITGDAIVAGGILQNPSVEWTAQNSDNFFATISTNRDIAQSFMANTNGNLNRVSVYIAKVGNPTSNITLRITNDNGDKPATSNIASAVIPYTYVGLSAGWVDASFASSPSLTNGNKYWIVLDYGSNSSVNYWNWRKDNTDAYAGNTGKYTSSWSSGSASWTNVGGDLAFRAWIGGTNTRIEGVTIGNSSSGTGRANLFVGATVHGSSCPNQYCIVENPAREELPISDGVIQDWRDEASSGGTCAPPLCDALGNLEIMNGSSKTIGPIRIPGTLKVSNNAALTINGTVFVEGVIDFSNNCIIKLAPGYGANSGVILSDDVINVSNNCTFQGSGQSGSYILLLSAKVDPTEEVIEVSNNSIGVIYYAQGGKIEFSNNASAKEAVGYGIEMENNATITYESGLQNVNFASGPTGGWGIDYWQEIVP</sequence>
<dbReference type="PATRIC" id="fig|1618659.3.peg.938"/>
<accession>A0A0G0ZAV2</accession>
<comment type="caution">
    <text evidence="1">The sequence shown here is derived from an EMBL/GenBank/DDBJ whole genome shotgun (WGS) entry which is preliminary data.</text>
</comment>
<dbReference type="Proteomes" id="UP000034036">
    <property type="component" value="Unassembled WGS sequence"/>
</dbReference>
<dbReference type="STRING" id="1618659.UV11_C0039G0006"/>
<protein>
    <recommendedName>
        <fullName evidence="3">Type 4 fimbrial biogenesis protein PilX N-terminal domain-containing protein</fullName>
    </recommendedName>
</protein>
<dbReference type="NCBIfam" id="NF041539">
    <property type="entry name" value="choice_anch_R"/>
    <property type="match status" value="1"/>
</dbReference>
<proteinExistence type="predicted"/>
<dbReference type="EMBL" id="LCDF01000039">
    <property type="protein sequence ID" value="KKS45827.1"/>
    <property type="molecule type" value="Genomic_DNA"/>
</dbReference>
<evidence type="ECO:0000313" key="2">
    <source>
        <dbReference type="Proteomes" id="UP000034036"/>
    </source>
</evidence>
<organism evidence="1 2">
    <name type="scientific">Candidatus Giovannonibacteria bacterium GW2011_GWF2_42_19</name>
    <dbReference type="NCBI Taxonomy" id="1618659"/>
    <lineage>
        <taxon>Bacteria</taxon>
        <taxon>Candidatus Giovannoniibacteriota</taxon>
    </lineage>
</organism>
<dbReference type="AlphaFoldDB" id="A0A0G0ZAV2"/>
<reference evidence="1 2" key="1">
    <citation type="journal article" date="2015" name="Nature">
        <title>rRNA introns, odd ribosomes, and small enigmatic genomes across a large radiation of phyla.</title>
        <authorList>
            <person name="Brown C.T."/>
            <person name="Hug L.A."/>
            <person name="Thomas B.C."/>
            <person name="Sharon I."/>
            <person name="Castelle C.J."/>
            <person name="Singh A."/>
            <person name="Wilkins M.J."/>
            <person name="Williams K.H."/>
            <person name="Banfield J.F."/>
        </authorList>
    </citation>
    <scope>NUCLEOTIDE SEQUENCE [LARGE SCALE GENOMIC DNA]</scope>
</reference>
<evidence type="ECO:0008006" key="3">
    <source>
        <dbReference type="Google" id="ProtNLM"/>
    </source>
</evidence>
<name>A0A0G0ZAV2_9BACT</name>